<keyword evidence="2" id="KW-1185">Reference proteome</keyword>
<organism evidence="1 2">
    <name type="scientific">Apiospora saccharicola</name>
    <dbReference type="NCBI Taxonomy" id="335842"/>
    <lineage>
        <taxon>Eukaryota</taxon>
        <taxon>Fungi</taxon>
        <taxon>Dikarya</taxon>
        <taxon>Ascomycota</taxon>
        <taxon>Pezizomycotina</taxon>
        <taxon>Sordariomycetes</taxon>
        <taxon>Xylariomycetidae</taxon>
        <taxon>Amphisphaeriales</taxon>
        <taxon>Apiosporaceae</taxon>
        <taxon>Apiospora</taxon>
    </lineage>
</organism>
<evidence type="ECO:0000313" key="1">
    <source>
        <dbReference type="EMBL" id="KAK8083504.1"/>
    </source>
</evidence>
<evidence type="ECO:0000313" key="2">
    <source>
        <dbReference type="Proteomes" id="UP001446871"/>
    </source>
</evidence>
<name>A0ABR1WJ17_9PEZI</name>
<sequence>MTTYRDLLPPVVAQAGDDNMGPCVDESYDDGDNNNNETLISRAPFAQVVPRRCNRASNFFLDAVPPRDHTARRTRSRSHQPVPPLHDSPYSYNANLKSSRHYFFFFFFFRCNRVFTRRRLENIHLLASSLIIRIAGLSLSSSPSAYDSSASLAAAAANSSTSTDMPDPQLLKAFQDEYDRQERCGCWPSEYTDAILHLRQPRERGAREARECLMKARSEGRVRVEEASFPRAAPRTGIIKVTTVCPRAAPVTPTADLA</sequence>
<protein>
    <submittedName>
        <fullName evidence="1">Uncharacterized protein</fullName>
    </submittedName>
</protein>
<reference evidence="1 2" key="1">
    <citation type="submission" date="2023-01" db="EMBL/GenBank/DDBJ databases">
        <title>Analysis of 21 Apiospora genomes using comparative genomics revels a genus with tremendous synthesis potential of carbohydrate active enzymes and secondary metabolites.</title>
        <authorList>
            <person name="Sorensen T."/>
        </authorList>
    </citation>
    <scope>NUCLEOTIDE SEQUENCE [LARGE SCALE GENOMIC DNA]</scope>
    <source>
        <strain evidence="1 2">CBS 83171</strain>
    </source>
</reference>
<proteinExistence type="predicted"/>
<gene>
    <name evidence="1" type="ORF">PG996_002285</name>
</gene>
<dbReference type="Proteomes" id="UP001446871">
    <property type="component" value="Unassembled WGS sequence"/>
</dbReference>
<dbReference type="EMBL" id="JAQQWM010000001">
    <property type="protein sequence ID" value="KAK8083504.1"/>
    <property type="molecule type" value="Genomic_DNA"/>
</dbReference>
<comment type="caution">
    <text evidence="1">The sequence shown here is derived from an EMBL/GenBank/DDBJ whole genome shotgun (WGS) entry which is preliminary data.</text>
</comment>
<accession>A0ABR1WJ17</accession>